<keyword evidence="2" id="KW-1185">Reference proteome</keyword>
<comment type="caution">
    <text evidence="1">The sequence shown here is derived from an EMBL/GenBank/DDBJ whole genome shotgun (WGS) entry which is preliminary data.</text>
</comment>
<organism evidence="1 2">
    <name type="scientific">Flavobacterium qiangtangense</name>
    <dbReference type="NCBI Taxonomy" id="1442595"/>
    <lineage>
        <taxon>Bacteria</taxon>
        <taxon>Pseudomonadati</taxon>
        <taxon>Bacteroidota</taxon>
        <taxon>Flavobacteriia</taxon>
        <taxon>Flavobacteriales</taxon>
        <taxon>Flavobacteriaceae</taxon>
        <taxon>Flavobacterium</taxon>
    </lineage>
</organism>
<proteinExistence type="predicted"/>
<dbReference type="RefSeq" id="WP_379791039.1">
    <property type="nucleotide sequence ID" value="NZ_JBHSQB010000005.1"/>
</dbReference>
<dbReference type="PROSITE" id="PS51257">
    <property type="entry name" value="PROKAR_LIPOPROTEIN"/>
    <property type="match status" value="1"/>
</dbReference>
<reference evidence="2" key="1">
    <citation type="journal article" date="2019" name="Int. J. Syst. Evol. Microbiol.">
        <title>The Global Catalogue of Microorganisms (GCM) 10K type strain sequencing project: providing services to taxonomists for standard genome sequencing and annotation.</title>
        <authorList>
            <consortium name="The Broad Institute Genomics Platform"/>
            <consortium name="The Broad Institute Genome Sequencing Center for Infectious Disease"/>
            <person name="Wu L."/>
            <person name="Ma J."/>
        </authorList>
    </citation>
    <scope>NUCLEOTIDE SEQUENCE [LARGE SCALE GENOMIC DNA]</scope>
    <source>
        <strain evidence="2">CCUG 49679</strain>
    </source>
</reference>
<name>A0ABW1PLI8_9FLAO</name>
<evidence type="ECO:0008006" key="3">
    <source>
        <dbReference type="Google" id="ProtNLM"/>
    </source>
</evidence>
<gene>
    <name evidence="1" type="ORF">ACFPVY_05880</name>
</gene>
<sequence length="157" mass="17426">MKKLFIVAIGMIAFASCGKKEEEKTVVTEQEMEQPEITIQDKECYLWTSKGKDTIKMSITTANGGNVVGDLQYNFFEKDGSFGKVSGMTKGDTIYVTYDFESEGMKSTRESAFLKKGNTLVEGFGEIETKGNAQTFKDKKTLKFDGSVTLNKVDCSK</sequence>
<dbReference type="EMBL" id="JBHSQB010000005">
    <property type="protein sequence ID" value="MFC6096169.1"/>
    <property type="molecule type" value="Genomic_DNA"/>
</dbReference>
<evidence type="ECO:0000313" key="2">
    <source>
        <dbReference type="Proteomes" id="UP001596287"/>
    </source>
</evidence>
<accession>A0ABW1PLI8</accession>
<dbReference type="Proteomes" id="UP001596287">
    <property type="component" value="Unassembled WGS sequence"/>
</dbReference>
<protein>
    <recommendedName>
        <fullName evidence="3">Lipoprotein</fullName>
    </recommendedName>
</protein>
<evidence type="ECO:0000313" key="1">
    <source>
        <dbReference type="EMBL" id="MFC6096169.1"/>
    </source>
</evidence>